<dbReference type="Gene3D" id="3.40.50.1820">
    <property type="entry name" value="alpha/beta hydrolase"/>
    <property type="match status" value="1"/>
</dbReference>
<keyword evidence="3" id="KW-1185">Reference proteome</keyword>
<sequence>MMDTLLPMDAAKTGPFDLGQGPEACLLLHGFTGSPWDVRPLGEALAARGMRVVAPLLPGHGTTPQALLRVTWRDWREAALEALDDLRGHSSVYVAGLSMGALLALGLAAERPEAVRALALAAPAIRFRGPRMMLIRQLSRTPLLEWARPWVEKTGTDISDAAALAEAPVLSAFPVARLRDLVTLQDEAARRVEQVRCPVLVAVAEQDHVVDPEGGRWLARRLTASPCVRVVSLRRGFHVIPRDTDGRLFAREVADFLGQWRDFGEWEPQPAGA</sequence>
<feature type="domain" description="Serine aminopeptidase S33" evidence="1">
    <location>
        <begin position="24"/>
        <end position="245"/>
    </location>
</feature>
<evidence type="ECO:0000313" key="2">
    <source>
        <dbReference type="EMBL" id="SEU04228.1"/>
    </source>
</evidence>
<organism evidence="2 3">
    <name type="scientific">Myxococcus fulvus</name>
    <dbReference type="NCBI Taxonomy" id="33"/>
    <lineage>
        <taxon>Bacteria</taxon>
        <taxon>Pseudomonadati</taxon>
        <taxon>Myxococcota</taxon>
        <taxon>Myxococcia</taxon>
        <taxon>Myxococcales</taxon>
        <taxon>Cystobacterineae</taxon>
        <taxon>Myxococcaceae</taxon>
        <taxon>Myxococcus</taxon>
    </lineage>
</organism>
<dbReference type="SUPFAM" id="SSF53474">
    <property type="entry name" value="alpha/beta-Hydrolases"/>
    <property type="match status" value="1"/>
</dbReference>
<evidence type="ECO:0000313" key="3">
    <source>
        <dbReference type="Proteomes" id="UP000183760"/>
    </source>
</evidence>
<evidence type="ECO:0000259" key="1">
    <source>
        <dbReference type="Pfam" id="PF12146"/>
    </source>
</evidence>
<name>A0ABY1CHV0_MYXFU</name>
<accession>A0ABY1CHV0</accession>
<comment type="caution">
    <text evidence="2">The sequence shown here is derived from an EMBL/GenBank/DDBJ whole genome shotgun (WGS) entry which is preliminary data.</text>
</comment>
<dbReference type="InterPro" id="IPR022742">
    <property type="entry name" value="Hydrolase_4"/>
</dbReference>
<dbReference type="InterPro" id="IPR012354">
    <property type="entry name" value="Esterase_lipase"/>
</dbReference>
<dbReference type="PANTHER" id="PTHR43689:SF8">
    <property type="entry name" value="ALPHA_BETA-HYDROLASES SUPERFAMILY PROTEIN"/>
    <property type="match status" value="1"/>
</dbReference>
<dbReference type="PRINTS" id="PR00111">
    <property type="entry name" value="ABHYDROLASE"/>
</dbReference>
<reference evidence="2 3" key="1">
    <citation type="submission" date="2016-10" db="EMBL/GenBank/DDBJ databases">
        <authorList>
            <person name="Varghese N."/>
            <person name="Submissions S."/>
        </authorList>
    </citation>
    <scope>NUCLEOTIDE SEQUENCE [LARGE SCALE GENOMIC DNA]</scope>
    <source>
        <strain evidence="2 3">DSM 16525</strain>
    </source>
</reference>
<dbReference type="InterPro" id="IPR029058">
    <property type="entry name" value="AB_hydrolase_fold"/>
</dbReference>
<dbReference type="Pfam" id="PF12146">
    <property type="entry name" value="Hydrolase_4"/>
    <property type="match status" value="1"/>
</dbReference>
<protein>
    <submittedName>
        <fullName evidence="2">Carboxylesterase</fullName>
    </submittedName>
</protein>
<dbReference type="Proteomes" id="UP000183760">
    <property type="component" value="Unassembled WGS sequence"/>
</dbReference>
<dbReference type="InterPro" id="IPR000073">
    <property type="entry name" value="AB_hydrolase_1"/>
</dbReference>
<dbReference type="EMBL" id="FOIB01000004">
    <property type="protein sequence ID" value="SEU04228.1"/>
    <property type="molecule type" value="Genomic_DNA"/>
</dbReference>
<gene>
    <name evidence="2" type="ORF">SAMN05443572_104534</name>
</gene>
<proteinExistence type="predicted"/>
<dbReference type="PIRSF" id="PIRSF017388">
    <property type="entry name" value="Esterase_lipase"/>
    <property type="match status" value="1"/>
</dbReference>
<dbReference type="PANTHER" id="PTHR43689">
    <property type="entry name" value="HYDROLASE"/>
    <property type="match status" value="1"/>
</dbReference>